<gene>
    <name evidence="1" type="ORF">LFA_0114</name>
</gene>
<protein>
    <submittedName>
        <fullName evidence="1">Uncharacterized protein</fullName>
    </submittedName>
</protein>
<reference evidence="2" key="1">
    <citation type="submission" date="2014-09" db="EMBL/GenBank/DDBJ databases">
        <authorList>
            <person name="Gomez-Valero L."/>
        </authorList>
    </citation>
    <scope>NUCLEOTIDE SEQUENCE [LARGE SCALE GENOMIC DNA]</scope>
    <source>
        <strain evidence="2">ATCC700992</strain>
    </source>
</reference>
<dbReference type="KEGG" id="lfa:LFA_0114"/>
<keyword evidence="2" id="KW-1185">Reference proteome</keyword>
<name>A0A098G0V6_9GAMM</name>
<organism evidence="1 2">
    <name type="scientific">Legionella fallonii LLAP-10</name>
    <dbReference type="NCBI Taxonomy" id="1212491"/>
    <lineage>
        <taxon>Bacteria</taxon>
        <taxon>Pseudomonadati</taxon>
        <taxon>Pseudomonadota</taxon>
        <taxon>Gammaproteobacteria</taxon>
        <taxon>Legionellales</taxon>
        <taxon>Legionellaceae</taxon>
        <taxon>Legionella</taxon>
    </lineage>
</organism>
<dbReference type="EMBL" id="LN614827">
    <property type="protein sequence ID" value="CEG55596.1"/>
    <property type="molecule type" value="Genomic_DNA"/>
</dbReference>
<dbReference type="AlphaFoldDB" id="A0A098G0V6"/>
<dbReference type="HOGENOM" id="CLU_3008756_0_0_6"/>
<sequence length="56" mass="6714">MKTSKPSRTQLFFLRLFKINIPRINLFEHLAWISFYNHLAYSLKIAMNQLEFGIIV</sequence>
<evidence type="ECO:0000313" key="1">
    <source>
        <dbReference type="EMBL" id="CEG55596.1"/>
    </source>
</evidence>
<dbReference type="Proteomes" id="UP000032430">
    <property type="component" value="Chromosome I"/>
</dbReference>
<evidence type="ECO:0000313" key="2">
    <source>
        <dbReference type="Proteomes" id="UP000032430"/>
    </source>
</evidence>
<dbReference type="STRING" id="1212491.LFA_0114"/>
<accession>A0A098G0V6</accession>
<proteinExistence type="predicted"/>